<dbReference type="PANTHER" id="PTHR40763">
    <property type="entry name" value="MEMBRANE PROTEIN-RELATED"/>
    <property type="match status" value="1"/>
</dbReference>
<dbReference type="PANTHER" id="PTHR40763:SF4">
    <property type="entry name" value="DUF1707 DOMAIN-CONTAINING PROTEIN"/>
    <property type="match status" value="1"/>
</dbReference>
<gene>
    <name evidence="4" type="ORF">JGU71_09925</name>
</gene>
<evidence type="ECO:0000256" key="2">
    <source>
        <dbReference type="SAM" id="Phobius"/>
    </source>
</evidence>
<proteinExistence type="predicted"/>
<dbReference type="EMBL" id="JAEMNV010000003">
    <property type="protein sequence ID" value="MBJ8339205.1"/>
    <property type="molecule type" value="Genomic_DNA"/>
</dbReference>
<feature type="transmembrane region" description="Helical" evidence="2">
    <location>
        <begin position="86"/>
        <end position="107"/>
    </location>
</feature>
<feature type="compositionally biased region" description="Low complexity" evidence="1">
    <location>
        <begin position="116"/>
        <end position="131"/>
    </location>
</feature>
<sequence length="289" mass="30404">MPMTPIRHLRARDIDRAIVCTALDNAYSDGQLSFEEHRSRIGKARAAVTLTDLKALVSDLQASVDLPPAQSTVRLSSAQSRGRTPLIVAGAVGVGVVALVVGTVLVASRGSDDDPAPAASAASSTSSVVTPAPVPVPSGVVPIVAPKTDFTTAAGISSFRDLYRERFGDTIADEVDMYPDGIYAVMERGEGEPNRMRRWTFQGGFSPGDLEARKPDQSVIDLAAVDVEALVRLIADAPAAIGVADAKISHIGLRTDGGGPAVYIYLNNSFNEGGYIRASFTGEILRISK</sequence>
<dbReference type="Proteomes" id="UP000655868">
    <property type="component" value="Unassembled WGS sequence"/>
</dbReference>
<reference evidence="4" key="1">
    <citation type="submission" date="2020-12" db="EMBL/GenBank/DDBJ databases">
        <title>Antrihabitans popcorni sp. nov. and Antrihabitans auranticaus sp. nov., isolated from a larva cave.</title>
        <authorList>
            <person name="Lee S.D."/>
            <person name="Kim I.S."/>
        </authorList>
    </citation>
    <scope>NUCLEOTIDE SEQUENCE</scope>
    <source>
        <strain evidence="4">YC3-6</strain>
    </source>
</reference>
<evidence type="ECO:0000259" key="3">
    <source>
        <dbReference type="Pfam" id="PF08044"/>
    </source>
</evidence>
<dbReference type="AlphaFoldDB" id="A0A934NQ18"/>
<keyword evidence="2" id="KW-1133">Transmembrane helix</keyword>
<evidence type="ECO:0000313" key="4">
    <source>
        <dbReference type="EMBL" id="MBJ8339205.1"/>
    </source>
</evidence>
<evidence type="ECO:0000256" key="1">
    <source>
        <dbReference type="SAM" id="MobiDB-lite"/>
    </source>
</evidence>
<keyword evidence="2" id="KW-0472">Membrane</keyword>
<accession>A0A934NQ18</accession>
<organism evidence="4 5">
    <name type="scientific">Antrihabitans stalagmiti</name>
    <dbReference type="NCBI Taxonomy" id="2799499"/>
    <lineage>
        <taxon>Bacteria</taxon>
        <taxon>Bacillati</taxon>
        <taxon>Actinomycetota</taxon>
        <taxon>Actinomycetes</taxon>
        <taxon>Mycobacteriales</taxon>
        <taxon>Nocardiaceae</taxon>
        <taxon>Antrihabitans</taxon>
    </lineage>
</organism>
<comment type="caution">
    <text evidence="4">The sequence shown here is derived from an EMBL/GenBank/DDBJ whole genome shotgun (WGS) entry which is preliminary data.</text>
</comment>
<dbReference type="InterPro" id="IPR012551">
    <property type="entry name" value="DUF1707_SHOCT-like"/>
</dbReference>
<feature type="region of interest" description="Disordered" evidence="1">
    <location>
        <begin position="111"/>
        <end position="131"/>
    </location>
</feature>
<keyword evidence="2" id="KW-0812">Transmembrane</keyword>
<name>A0A934NQ18_9NOCA</name>
<dbReference type="Pfam" id="PF08044">
    <property type="entry name" value="DUF1707"/>
    <property type="match status" value="1"/>
</dbReference>
<protein>
    <submittedName>
        <fullName evidence="4">DUF1707 domain-containing protein</fullName>
    </submittedName>
</protein>
<dbReference type="RefSeq" id="WP_199703920.1">
    <property type="nucleotide sequence ID" value="NZ_JAEMNV010000003.1"/>
</dbReference>
<feature type="domain" description="DUF1707" evidence="3">
    <location>
        <begin position="9"/>
        <end position="61"/>
    </location>
</feature>
<evidence type="ECO:0000313" key="5">
    <source>
        <dbReference type="Proteomes" id="UP000655868"/>
    </source>
</evidence>
<keyword evidence="5" id="KW-1185">Reference proteome</keyword>